<accession>A0A5N6PB86</accession>
<organism evidence="3 4">
    <name type="scientific">Mikania micrantha</name>
    <name type="common">bitter vine</name>
    <dbReference type="NCBI Taxonomy" id="192012"/>
    <lineage>
        <taxon>Eukaryota</taxon>
        <taxon>Viridiplantae</taxon>
        <taxon>Streptophyta</taxon>
        <taxon>Embryophyta</taxon>
        <taxon>Tracheophyta</taxon>
        <taxon>Spermatophyta</taxon>
        <taxon>Magnoliopsida</taxon>
        <taxon>eudicotyledons</taxon>
        <taxon>Gunneridae</taxon>
        <taxon>Pentapetalae</taxon>
        <taxon>asterids</taxon>
        <taxon>campanulids</taxon>
        <taxon>Asterales</taxon>
        <taxon>Asteraceae</taxon>
        <taxon>Asteroideae</taxon>
        <taxon>Heliantheae alliance</taxon>
        <taxon>Eupatorieae</taxon>
        <taxon>Mikania</taxon>
    </lineage>
</organism>
<comment type="caution">
    <text evidence="3">The sequence shown here is derived from an EMBL/GenBank/DDBJ whole genome shotgun (WGS) entry which is preliminary data.</text>
</comment>
<proteinExistence type="predicted"/>
<feature type="coiled-coil region" evidence="1">
    <location>
        <begin position="46"/>
        <end position="73"/>
    </location>
</feature>
<keyword evidence="1" id="KW-0175">Coiled coil</keyword>
<gene>
    <name evidence="3" type="ORF">E3N88_10299</name>
</gene>
<keyword evidence="4" id="KW-1185">Reference proteome</keyword>
<sequence>MRNLQQTKNDELETGELNPHRNRDPPTIPTNENLFVSLKRGGPPELVQLSDEIEGLMRRRKRVRERREKMESAMGVEVALWCVLYVWRVDCRRGL</sequence>
<feature type="region of interest" description="Disordered" evidence="2">
    <location>
        <begin position="1"/>
        <end position="32"/>
    </location>
</feature>
<dbReference type="EMBL" id="SZYD01000005">
    <property type="protein sequence ID" value="KAD6119028.1"/>
    <property type="molecule type" value="Genomic_DNA"/>
</dbReference>
<evidence type="ECO:0000256" key="1">
    <source>
        <dbReference type="SAM" id="Coils"/>
    </source>
</evidence>
<evidence type="ECO:0000313" key="4">
    <source>
        <dbReference type="Proteomes" id="UP000326396"/>
    </source>
</evidence>
<dbReference type="AlphaFoldDB" id="A0A5N6PB86"/>
<name>A0A5N6PB86_9ASTR</name>
<dbReference type="Proteomes" id="UP000326396">
    <property type="component" value="Linkage Group LG13"/>
</dbReference>
<reference evidence="3 4" key="1">
    <citation type="submission" date="2019-05" db="EMBL/GenBank/DDBJ databases">
        <title>Mikania micrantha, genome provides insights into the molecular mechanism of rapid growth.</title>
        <authorList>
            <person name="Liu B."/>
        </authorList>
    </citation>
    <scope>NUCLEOTIDE SEQUENCE [LARGE SCALE GENOMIC DNA]</scope>
    <source>
        <strain evidence="3">NLD-2019</strain>
        <tissue evidence="3">Leaf</tissue>
    </source>
</reference>
<protein>
    <submittedName>
        <fullName evidence="3">Uncharacterized protein</fullName>
    </submittedName>
</protein>
<evidence type="ECO:0000256" key="2">
    <source>
        <dbReference type="SAM" id="MobiDB-lite"/>
    </source>
</evidence>
<evidence type="ECO:0000313" key="3">
    <source>
        <dbReference type="EMBL" id="KAD6119028.1"/>
    </source>
</evidence>